<evidence type="ECO:0000256" key="1">
    <source>
        <dbReference type="SAM" id="MobiDB-lite"/>
    </source>
</evidence>
<name>A0A918QE73_9ACTN</name>
<accession>A0A918QE73</accession>
<gene>
    <name evidence="2" type="ORF">GCM10010365_74500</name>
</gene>
<keyword evidence="3" id="KW-1185">Reference proteome</keyword>
<feature type="region of interest" description="Disordered" evidence="1">
    <location>
        <begin position="140"/>
        <end position="188"/>
    </location>
</feature>
<reference evidence="2" key="1">
    <citation type="journal article" date="2014" name="Int. J. Syst. Evol. Microbiol.">
        <title>Complete genome sequence of Corynebacterium casei LMG S-19264T (=DSM 44701T), isolated from a smear-ripened cheese.</title>
        <authorList>
            <consortium name="US DOE Joint Genome Institute (JGI-PGF)"/>
            <person name="Walter F."/>
            <person name="Albersmeier A."/>
            <person name="Kalinowski J."/>
            <person name="Ruckert C."/>
        </authorList>
    </citation>
    <scope>NUCLEOTIDE SEQUENCE</scope>
    <source>
        <strain evidence="2">JCM 4815</strain>
    </source>
</reference>
<dbReference type="RefSeq" id="WP_189867166.1">
    <property type="nucleotide sequence ID" value="NZ_BMVW01000028.1"/>
</dbReference>
<comment type="caution">
    <text evidence="2">The sequence shown here is derived from an EMBL/GenBank/DDBJ whole genome shotgun (WGS) entry which is preliminary data.</text>
</comment>
<dbReference type="Proteomes" id="UP000622166">
    <property type="component" value="Unassembled WGS sequence"/>
</dbReference>
<dbReference type="AlphaFoldDB" id="A0A918QE73"/>
<evidence type="ECO:0000313" key="3">
    <source>
        <dbReference type="Proteomes" id="UP000622166"/>
    </source>
</evidence>
<reference evidence="2" key="2">
    <citation type="submission" date="2020-09" db="EMBL/GenBank/DDBJ databases">
        <authorList>
            <person name="Sun Q."/>
            <person name="Ohkuma M."/>
        </authorList>
    </citation>
    <scope>NUCLEOTIDE SEQUENCE</scope>
    <source>
        <strain evidence="2">JCM 4815</strain>
    </source>
</reference>
<sequence>MTSAAEEWVPRRNVLWGSFNGLAYVPRLPPTAYTLLLHMMTEQEPGGLVVATHDELAAGLAMERGMISRAMPHLVAARLVTVVRRGRFQLHPMIAAFNDPREQQRAVKALPRNMRLDAGDFEDEYERRFQLHLDEKARKAEAKAKGNVTSINKPPPPQARPLIASGLTETASHLRVRRRSRARNSGTG</sequence>
<protein>
    <submittedName>
        <fullName evidence="2">Uncharacterized protein</fullName>
    </submittedName>
</protein>
<dbReference type="EMBL" id="BMVW01000028">
    <property type="protein sequence ID" value="GGZ42853.1"/>
    <property type="molecule type" value="Genomic_DNA"/>
</dbReference>
<organism evidence="2 3">
    <name type="scientific">Streptomyces poonensis</name>
    <dbReference type="NCBI Taxonomy" id="68255"/>
    <lineage>
        <taxon>Bacteria</taxon>
        <taxon>Bacillati</taxon>
        <taxon>Actinomycetota</taxon>
        <taxon>Actinomycetes</taxon>
        <taxon>Kitasatosporales</taxon>
        <taxon>Streptomycetaceae</taxon>
        <taxon>Streptomyces</taxon>
    </lineage>
</organism>
<proteinExistence type="predicted"/>
<evidence type="ECO:0000313" key="2">
    <source>
        <dbReference type="EMBL" id="GGZ42853.1"/>
    </source>
</evidence>